<organism evidence="2 3">
    <name type="scientific">Riccia sorocarpa</name>
    <dbReference type="NCBI Taxonomy" id="122646"/>
    <lineage>
        <taxon>Eukaryota</taxon>
        <taxon>Viridiplantae</taxon>
        <taxon>Streptophyta</taxon>
        <taxon>Embryophyta</taxon>
        <taxon>Marchantiophyta</taxon>
        <taxon>Marchantiopsida</taxon>
        <taxon>Marchantiidae</taxon>
        <taxon>Marchantiales</taxon>
        <taxon>Ricciaceae</taxon>
        <taxon>Riccia</taxon>
    </lineage>
</organism>
<proteinExistence type="predicted"/>
<dbReference type="AlphaFoldDB" id="A0ABD3GIU9"/>
<evidence type="ECO:0000313" key="3">
    <source>
        <dbReference type="Proteomes" id="UP001633002"/>
    </source>
</evidence>
<sequence length="240" mass="27911">MAWGRTRKIFKEFHKEDREKVSKLREQKIILEGIREKIQEEASAEDRENLRVQEKLVHDTELLEASILRRRSRVRWVQEGDANNKYFYSCLKSKQLQEKITTLENDQGTRIEDEDGKLELVHSYYQNLYSQRPEAAGDREERAEVLDLIDRGVSAQDNEALEKMPDDKEITEMVESLPREKAPGEDGLTAETGFVEGRSIMDNVLSLKMCQDLSRATGEPAVFCKLDFKKAFDRVKHSFL</sequence>
<keyword evidence="3" id="KW-1185">Reference proteome</keyword>
<name>A0ABD3GIU9_9MARC</name>
<feature type="coiled-coil region" evidence="1">
    <location>
        <begin position="21"/>
        <end position="55"/>
    </location>
</feature>
<evidence type="ECO:0000313" key="2">
    <source>
        <dbReference type="EMBL" id="KAL3677089.1"/>
    </source>
</evidence>
<accession>A0ABD3GIU9</accession>
<gene>
    <name evidence="2" type="ORF">R1sor_027037</name>
</gene>
<comment type="caution">
    <text evidence="2">The sequence shown here is derived from an EMBL/GenBank/DDBJ whole genome shotgun (WGS) entry which is preliminary data.</text>
</comment>
<dbReference type="Proteomes" id="UP001633002">
    <property type="component" value="Unassembled WGS sequence"/>
</dbReference>
<evidence type="ECO:0008006" key="4">
    <source>
        <dbReference type="Google" id="ProtNLM"/>
    </source>
</evidence>
<reference evidence="2 3" key="1">
    <citation type="submission" date="2024-09" db="EMBL/GenBank/DDBJ databases">
        <title>Chromosome-scale assembly of Riccia sorocarpa.</title>
        <authorList>
            <person name="Paukszto L."/>
        </authorList>
    </citation>
    <scope>NUCLEOTIDE SEQUENCE [LARGE SCALE GENOMIC DNA]</scope>
    <source>
        <strain evidence="2">LP-2024</strain>
        <tissue evidence="2">Aerial parts of the thallus</tissue>
    </source>
</reference>
<keyword evidence="1" id="KW-0175">Coiled coil</keyword>
<dbReference type="EMBL" id="JBJQOH010000008">
    <property type="protein sequence ID" value="KAL3677089.1"/>
    <property type="molecule type" value="Genomic_DNA"/>
</dbReference>
<evidence type="ECO:0000256" key="1">
    <source>
        <dbReference type="SAM" id="Coils"/>
    </source>
</evidence>
<protein>
    <recommendedName>
        <fullName evidence="4">Reverse transcriptase domain-containing protein</fullName>
    </recommendedName>
</protein>